<comment type="caution">
    <text evidence="1">The sequence shown here is derived from an EMBL/GenBank/DDBJ whole genome shotgun (WGS) entry which is preliminary data.</text>
</comment>
<name>A0ABW3RSH9_9BACL</name>
<keyword evidence="2" id="KW-1185">Reference proteome</keyword>
<accession>A0ABW3RSH9</accession>
<evidence type="ECO:0000313" key="2">
    <source>
        <dbReference type="Proteomes" id="UP001597262"/>
    </source>
</evidence>
<dbReference type="Proteomes" id="UP001597262">
    <property type="component" value="Unassembled WGS sequence"/>
</dbReference>
<dbReference type="Gene3D" id="1.10.1220.160">
    <property type="entry name" value="DNA sulphur modification protein DndE"/>
    <property type="match status" value="1"/>
</dbReference>
<dbReference type="InterPro" id="IPR038472">
    <property type="entry name" value="DndE_sf"/>
</dbReference>
<gene>
    <name evidence="1" type="ORF">ACFQ3W_03475</name>
</gene>
<reference evidence="2" key="1">
    <citation type="journal article" date="2019" name="Int. J. Syst. Evol. Microbiol.">
        <title>The Global Catalogue of Microorganisms (GCM) 10K type strain sequencing project: providing services to taxonomists for standard genome sequencing and annotation.</title>
        <authorList>
            <consortium name="The Broad Institute Genomics Platform"/>
            <consortium name="The Broad Institute Genome Sequencing Center for Infectious Disease"/>
            <person name="Wu L."/>
            <person name="Ma J."/>
        </authorList>
    </citation>
    <scope>NUCLEOTIDE SEQUENCE [LARGE SCALE GENOMIC DNA]</scope>
    <source>
        <strain evidence="2">CCUG 59189</strain>
    </source>
</reference>
<protein>
    <submittedName>
        <fullName evidence="1">Uncharacterized protein</fullName>
    </submittedName>
</protein>
<proteinExistence type="predicted"/>
<evidence type="ECO:0000313" key="1">
    <source>
        <dbReference type="EMBL" id="MFD1175359.1"/>
    </source>
</evidence>
<organism evidence="1 2">
    <name type="scientific">Paenibacillus puldeungensis</name>
    <dbReference type="NCBI Taxonomy" id="696536"/>
    <lineage>
        <taxon>Bacteria</taxon>
        <taxon>Bacillati</taxon>
        <taxon>Bacillota</taxon>
        <taxon>Bacilli</taxon>
        <taxon>Bacillales</taxon>
        <taxon>Paenibacillaceae</taxon>
        <taxon>Paenibacillus</taxon>
    </lineage>
</organism>
<dbReference type="EMBL" id="JBHTLM010000002">
    <property type="protein sequence ID" value="MFD1175359.1"/>
    <property type="molecule type" value="Genomic_DNA"/>
</dbReference>
<sequence>MANGRMSLSIEGEDKLITIMSELELNDKRPEALRLAFVKGIASLEKPPEKKERKTRFVIPDGVIARGDDYILYKHMIIEKVGQPLEAKAVDDYMLRYIEEGLEIMASEIESLSNLDNYLLYLINKHS</sequence>
<dbReference type="RefSeq" id="WP_379316644.1">
    <property type="nucleotide sequence ID" value="NZ_JBHTLM010000002.1"/>
</dbReference>